<keyword evidence="4 9" id="KW-0812">Transmembrane</keyword>
<evidence type="ECO:0000256" key="11">
    <source>
        <dbReference type="RuleBase" id="RU004181"/>
    </source>
</evidence>
<dbReference type="AlphaFoldDB" id="A0A852VUN6"/>
<protein>
    <recommendedName>
        <fullName evidence="9">Lipoprotein signal peptidase</fullName>
        <ecNumber evidence="9">3.4.23.36</ecNumber>
    </recommendedName>
    <alternativeName>
        <fullName evidence="9">Prolipoprotein signal peptidase</fullName>
    </alternativeName>
    <alternativeName>
        <fullName evidence="9">Signal peptidase II</fullName>
        <shortName evidence="9">SPase II</shortName>
    </alternativeName>
</protein>
<comment type="caution">
    <text evidence="12">The sequence shown here is derived from an EMBL/GenBank/DDBJ whole genome shotgun (WGS) entry which is preliminary data.</text>
</comment>
<dbReference type="RefSeq" id="WP_073573910.1">
    <property type="nucleotide sequence ID" value="NZ_BAAAJZ010000013.1"/>
</dbReference>
<evidence type="ECO:0000313" key="14">
    <source>
        <dbReference type="Proteomes" id="UP000232453"/>
    </source>
</evidence>
<feature type="transmembrane region" description="Helical" evidence="9">
    <location>
        <begin position="103"/>
        <end position="120"/>
    </location>
</feature>
<dbReference type="PRINTS" id="PR00781">
    <property type="entry name" value="LIPOSIGPTASE"/>
</dbReference>
<dbReference type="UniPathway" id="UPA00665"/>
<evidence type="ECO:0000256" key="10">
    <source>
        <dbReference type="RuleBase" id="RU000594"/>
    </source>
</evidence>
<dbReference type="HAMAP" id="MF_00161">
    <property type="entry name" value="LspA"/>
    <property type="match status" value="1"/>
</dbReference>
<evidence type="ECO:0000256" key="1">
    <source>
        <dbReference type="ARBA" id="ARBA00006139"/>
    </source>
</evidence>
<keyword evidence="6 9" id="KW-0378">Hydrolase</keyword>
<dbReference type="InterPro" id="IPR001872">
    <property type="entry name" value="Peptidase_A8"/>
</dbReference>
<comment type="subcellular location">
    <subcellularLocation>
        <location evidence="9">Cell membrane</location>
        <topology evidence="9">Multi-pass membrane protein</topology>
    </subcellularLocation>
</comment>
<evidence type="ECO:0000256" key="5">
    <source>
        <dbReference type="ARBA" id="ARBA00022750"/>
    </source>
</evidence>
<feature type="transmembrane region" description="Helical" evidence="9">
    <location>
        <begin position="76"/>
        <end position="96"/>
    </location>
</feature>
<evidence type="ECO:0000256" key="3">
    <source>
        <dbReference type="ARBA" id="ARBA00022670"/>
    </source>
</evidence>
<evidence type="ECO:0000313" key="12">
    <source>
        <dbReference type="EMBL" id="NYG00688.1"/>
    </source>
</evidence>
<evidence type="ECO:0000256" key="4">
    <source>
        <dbReference type="ARBA" id="ARBA00022692"/>
    </source>
</evidence>
<sequence length="182" mass="19088">MSADPPPPTAPIDPAVRRRGVALLAGIAAVWLALDLVTKIAAVATLEGQRPVTVIDGFFYLTLLRNPGAAWSMATGYTWVLTIVAVVVVGVIIRIARRLASTGWAIGLGLVLGGALGNLVDRFFRAPGPMRGHVVDMLAFFSPDGSVFPVFNIADTGIVCGGILLVLMAVRGIEIDGSRERG</sequence>
<keyword evidence="15" id="KW-1185">Reference proteome</keyword>
<dbReference type="EC" id="3.4.23.36" evidence="9"/>
<dbReference type="GO" id="GO:0004190">
    <property type="term" value="F:aspartic-type endopeptidase activity"/>
    <property type="evidence" value="ECO:0007669"/>
    <property type="project" value="UniProtKB-UniRule"/>
</dbReference>
<dbReference type="NCBIfam" id="TIGR00077">
    <property type="entry name" value="lspA"/>
    <property type="match status" value="1"/>
</dbReference>
<evidence type="ECO:0000313" key="15">
    <source>
        <dbReference type="Proteomes" id="UP000549695"/>
    </source>
</evidence>
<keyword evidence="8 9" id="KW-0472">Membrane</keyword>
<comment type="function">
    <text evidence="9 10">This protein specifically catalyzes the removal of signal peptides from prolipoproteins.</text>
</comment>
<gene>
    <name evidence="9" type="primary">lspA</name>
    <name evidence="13" type="ORF">ATL51_5306</name>
    <name evidence="12" type="ORF">HDA37_000973</name>
</gene>
<evidence type="ECO:0000256" key="6">
    <source>
        <dbReference type="ARBA" id="ARBA00022801"/>
    </source>
</evidence>
<feature type="active site" evidence="9">
    <location>
        <position position="155"/>
    </location>
</feature>
<evidence type="ECO:0000256" key="2">
    <source>
        <dbReference type="ARBA" id="ARBA00022475"/>
    </source>
</evidence>
<comment type="similarity">
    <text evidence="1 9 11">Belongs to the peptidase A8 family.</text>
</comment>
<comment type="catalytic activity">
    <reaction evidence="9 10">
        <text>Release of signal peptides from bacterial membrane prolipoproteins. Hydrolyzes -Xaa-Yaa-Zaa-|-(S,diacylglyceryl)Cys-, in which Xaa is hydrophobic (preferably Leu), and Yaa (Ala or Ser) and Zaa (Gly or Ala) have small, neutral side chains.</text>
        <dbReference type="EC" id="3.4.23.36"/>
    </reaction>
</comment>
<dbReference type="Pfam" id="PF01252">
    <property type="entry name" value="Peptidase_A8"/>
    <property type="match status" value="1"/>
</dbReference>
<keyword evidence="2 9" id="KW-1003">Cell membrane</keyword>
<dbReference type="Proteomes" id="UP000549695">
    <property type="component" value="Unassembled WGS sequence"/>
</dbReference>
<evidence type="ECO:0000256" key="9">
    <source>
        <dbReference type="HAMAP-Rule" id="MF_00161"/>
    </source>
</evidence>
<accession>A0AA44UU23</accession>
<organism evidence="12 15">
    <name type="scientific">Pseudonocardia alni</name>
    <name type="common">Amycolata alni</name>
    <dbReference type="NCBI Taxonomy" id="33907"/>
    <lineage>
        <taxon>Bacteria</taxon>
        <taxon>Bacillati</taxon>
        <taxon>Actinomycetota</taxon>
        <taxon>Actinomycetes</taxon>
        <taxon>Pseudonocardiales</taxon>
        <taxon>Pseudonocardiaceae</taxon>
        <taxon>Pseudonocardia</taxon>
    </lineage>
</organism>
<reference evidence="12 15" key="1">
    <citation type="submission" date="2020-07" db="EMBL/GenBank/DDBJ databases">
        <title>Sequencing the genomes of 1000 actinobacteria strains.</title>
        <authorList>
            <person name="Klenk H.-P."/>
        </authorList>
    </citation>
    <scope>NUCLEOTIDE SEQUENCE [LARGE SCALE GENOMIC DNA]</scope>
    <source>
        <strain evidence="13 14">DSM 44104</strain>
        <strain evidence="12 15">DSM 44749</strain>
    </source>
</reference>
<dbReference type="GO" id="GO:0005886">
    <property type="term" value="C:plasma membrane"/>
    <property type="evidence" value="ECO:0007669"/>
    <property type="project" value="UniProtKB-SubCell"/>
</dbReference>
<feature type="transmembrane region" description="Helical" evidence="9">
    <location>
        <begin position="147"/>
        <end position="170"/>
    </location>
</feature>
<dbReference type="GeneID" id="98050787"/>
<keyword evidence="7 9" id="KW-1133">Transmembrane helix</keyword>
<evidence type="ECO:0000313" key="13">
    <source>
        <dbReference type="EMBL" id="PKB33540.1"/>
    </source>
</evidence>
<dbReference type="Proteomes" id="UP000232453">
    <property type="component" value="Unassembled WGS sequence"/>
</dbReference>
<feature type="transmembrane region" description="Helical" evidence="9">
    <location>
        <begin position="21"/>
        <end position="42"/>
    </location>
</feature>
<accession>A0A852VUN6</accession>
<keyword evidence="3 9" id="KW-0645">Protease</keyword>
<dbReference type="EMBL" id="JACCCZ010000001">
    <property type="protein sequence ID" value="NYG00688.1"/>
    <property type="molecule type" value="Genomic_DNA"/>
</dbReference>
<name>A0A852VUN6_PSEA5</name>
<dbReference type="PANTHER" id="PTHR33695:SF1">
    <property type="entry name" value="LIPOPROTEIN SIGNAL PEPTIDASE"/>
    <property type="match status" value="1"/>
</dbReference>
<evidence type="ECO:0000256" key="7">
    <source>
        <dbReference type="ARBA" id="ARBA00022989"/>
    </source>
</evidence>
<dbReference type="PANTHER" id="PTHR33695">
    <property type="entry name" value="LIPOPROTEIN SIGNAL PEPTIDASE"/>
    <property type="match status" value="1"/>
</dbReference>
<proteinExistence type="inferred from homology"/>
<dbReference type="EMBL" id="PHUJ01000003">
    <property type="protein sequence ID" value="PKB33540.1"/>
    <property type="molecule type" value="Genomic_DNA"/>
</dbReference>
<dbReference type="GO" id="GO:0006508">
    <property type="term" value="P:proteolysis"/>
    <property type="evidence" value="ECO:0007669"/>
    <property type="project" value="UniProtKB-KW"/>
</dbReference>
<dbReference type="PROSITE" id="PS00855">
    <property type="entry name" value="SPASE_II"/>
    <property type="match status" value="1"/>
</dbReference>
<comment type="pathway">
    <text evidence="9">Protein modification; lipoprotein biosynthesis (signal peptide cleavage).</text>
</comment>
<feature type="active site" evidence="9">
    <location>
        <position position="136"/>
    </location>
</feature>
<keyword evidence="5 9" id="KW-0064">Aspartyl protease</keyword>
<evidence type="ECO:0000256" key="8">
    <source>
        <dbReference type="ARBA" id="ARBA00023136"/>
    </source>
</evidence>